<feature type="binding site" evidence="17">
    <location>
        <position position="28"/>
    </location>
    <ligand>
        <name>8-oxo-dGTP</name>
        <dbReference type="ChEBI" id="CHEBI:77896"/>
    </ligand>
</feature>
<feature type="binding site" evidence="18">
    <location>
        <position position="57"/>
    </location>
    <ligand>
        <name>Mg(2+)</name>
        <dbReference type="ChEBI" id="CHEBI:18420"/>
    </ligand>
</feature>
<feature type="binding site" evidence="18">
    <location>
        <position position="37"/>
    </location>
    <ligand>
        <name>Mg(2+)</name>
        <dbReference type="ChEBI" id="CHEBI:18420"/>
    </ligand>
</feature>
<evidence type="ECO:0000256" key="15">
    <source>
        <dbReference type="ARBA" id="ARBA00041979"/>
    </source>
</evidence>
<dbReference type="PROSITE" id="PS00893">
    <property type="entry name" value="NUDIX_BOX"/>
    <property type="match status" value="1"/>
</dbReference>
<accession>C4LA33</accession>
<dbReference type="InterPro" id="IPR020476">
    <property type="entry name" value="Nudix_hydrolase"/>
</dbReference>
<dbReference type="InterPro" id="IPR015797">
    <property type="entry name" value="NUDIX_hydrolase-like_dom_sf"/>
</dbReference>
<dbReference type="GO" id="GO:0006281">
    <property type="term" value="P:DNA repair"/>
    <property type="evidence" value="ECO:0007669"/>
    <property type="project" value="UniProtKB-KW"/>
</dbReference>
<evidence type="ECO:0000256" key="5">
    <source>
        <dbReference type="ARBA" id="ARBA00022723"/>
    </source>
</evidence>
<evidence type="ECO:0000256" key="18">
    <source>
        <dbReference type="PIRSR" id="PIRSR603561-2"/>
    </source>
</evidence>
<sequence length="132" mass="14758">MKQVWVAVGVIYDPLLGYFICRRATHQHQGGKWEFPGGKVEAGETVQQALKRELQEEIGIDVSAAEPLLVIEHTYSDKAVKLDVWLVTAFNGTAQSLEGLENRWVQLTELDQLDFPEANLPIIEALKTRAGN</sequence>
<comment type="catalytic activity">
    <reaction evidence="10">
        <text>8-oxo-dGTP + H2O = 8-oxo-dGMP + diphosphate + H(+)</text>
        <dbReference type="Rhea" id="RHEA:31575"/>
        <dbReference type="ChEBI" id="CHEBI:15377"/>
        <dbReference type="ChEBI" id="CHEBI:15378"/>
        <dbReference type="ChEBI" id="CHEBI:33019"/>
        <dbReference type="ChEBI" id="CHEBI:63224"/>
        <dbReference type="ChEBI" id="CHEBI:77896"/>
        <dbReference type="EC" id="3.6.1.55"/>
    </reaction>
</comment>
<keyword evidence="4" id="KW-0235">DNA replication</keyword>
<evidence type="ECO:0000256" key="1">
    <source>
        <dbReference type="ARBA" id="ARBA00001946"/>
    </source>
</evidence>
<feature type="binding site" evidence="17">
    <location>
        <position position="119"/>
    </location>
    <ligand>
        <name>8-oxo-dGTP</name>
        <dbReference type="ChEBI" id="CHEBI:77896"/>
    </ligand>
</feature>
<dbReference type="EMBL" id="CP001616">
    <property type="protein sequence ID" value="ACQ92162.1"/>
    <property type="molecule type" value="Genomic_DNA"/>
</dbReference>
<evidence type="ECO:0000256" key="16">
    <source>
        <dbReference type="ARBA" id="ARBA00042798"/>
    </source>
</evidence>
<dbReference type="InterPro" id="IPR000086">
    <property type="entry name" value="NUDIX_hydrolase_dom"/>
</dbReference>
<evidence type="ECO:0000256" key="14">
    <source>
        <dbReference type="ARBA" id="ARBA00041592"/>
    </source>
</evidence>
<keyword evidence="9" id="KW-0234">DNA repair</keyword>
<dbReference type="GO" id="GO:0008413">
    <property type="term" value="F:8-oxo-7,8-dihydroguanosine triphosphate pyrophosphatase activity"/>
    <property type="evidence" value="ECO:0007669"/>
    <property type="project" value="InterPro"/>
</dbReference>
<keyword evidence="3" id="KW-0515">Mutator protein</keyword>
<evidence type="ECO:0000256" key="11">
    <source>
        <dbReference type="ARBA" id="ARBA00036904"/>
    </source>
</evidence>
<feature type="binding site" evidence="17">
    <location>
        <begin position="34"/>
        <end position="37"/>
    </location>
    <ligand>
        <name>8-oxo-dGTP</name>
        <dbReference type="ChEBI" id="CHEBI:77896"/>
    </ligand>
</feature>
<evidence type="ECO:0000259" key="19">
    <source>
        <dbReference type="PROSITE" id="PS51462"/>
    </source>
</evidence>
<comment type="catalytic activity">
    <reaction evidence="11">
        <text>8-oxo-GTP + H2O = 8-oxo-GMP + diphosphate + H(+)</text>
        <dbReference type="Rhea" id="RHEA:67616"/>
        <dbReference type="ChEBI" id="CHEBI:15377"/>
        <dbReference type="ChEBI" id="CHEBI:15378"/>
        <dbReference type="ChEBI" id="CHEBI:33019"/>
        <dbReference type="ChEBI" id="CHEBI:143553"/>
        <dbReference type="ChEBI" id="CHEBI:145694"/>
    </reaction>
</comment>
<evidence type="ECO:0000256" key="3">
    <source>
        <dbReference type="ARBA" id="ARBA00022457"/>
    </source>
</evidence>
<proteinExistence type="inferred from homology"/>
<dbReference type="GO" id="GO:0046872">
    <property type="term" value="F:metal ion binding"/>
    <property type="evidence" value="ECO:0007669"/>
    <property type="project" value="UniProtKB-KW"/>
</dbReference>
<evidence type="ECO:0000256" key="7">
    <source>
        <dbReference type="ARBA" id="ARBA00022801"/>
    </source>
</evidence>
<keyword evidence="6" id="KW-0227">DNA damage</keyword>
<dbReference type="InterPro" id="IPR020084">
    <property type="entry name" value="NUDIX_hydrolase_CS"/>
</dbReference>
<evidence type="ECO:0000256" key="10">
    <source>
        <dbReference type="ARBA" id="ARBA00035861"/>
    </source>
</evidence>
<dbReference type="Pfam" id="PF14815">
    <property type="entry name" value="NUDIX_4"/>
    <property type="match status" value="1"/>
</dbReference>
<dbReference type="GO" id="GO:0006260">
    <property type="term" value="P:DNA replication"/>
    <property type="evidence" value="ECO:0007669"/>
    <property type="project" value="UniProtKB-KW"/>
</dbReference>
<reference evidence="20 21" key="2">
    <citation type="journal article" date="2011" name="Stand. Genomic Sci.">
        <title>Complete genome sequence of Tolumonas auensis type strain (TA 4).</title>
        <authorList>
            <person name="Chertkov O."/>
            <person name="Copeland A."/>
            <person name="Lucas S."/>
            <person name="Lapidus A."/>
            <person name="Berry K.W."/>
            <person name="Detter J.C."/>
            <person name="Del Rio T.G."/>
            <person name="Hammon N."/>
            <person name="Dalin E."/>
            <person name="Tice H."/>
            <person name="Pitluck S."/>
            <person name="Richardson P."/>
            <person name="Bruce D."/>
            <person name="Goodwin L."/>
            <person name="Han C."/>
            <person name="Tapia R."/>
            <person name="Saunders E."/>
            <person name="Schmutz J."/>
            <person name="Brettin T."/>
            <person name="Larimer F."/>
            <person name="Land M."/>
            <person name="Hauser L."/>
            <person name="Spring S."/>
            <person name="Rohde M."/>
            <person name="Kyrpides N.C."/>
            <person name="Ivanova N."/>
            <person name="Goker M."/>
            <person name="Beller H.R."/>
            <person name="Klenk H.P."/>
            <person name="Woyke T."/>
        </authorList>
    </citation>
    <scope>NUCLEOTIDE SEQUENCE [LARGE SCALE GENOMIC DNA]</scope>
    <source>
        <strain evidence="21">DSM 9187 / TA4</strain>
    </source>
</reference>
<dbReference type="HOGENOM" id="CLU_037162_19_2_6"/>
<evidence type="ECO:0000256" key="2">
    <source>
        <dbReference type="ARBA" id="ARBA00005582"/>
    </source>
</evidence>
<dbReference type="OrthoDB" id="9810648at2"/>
<keyword evidence="21" id="KW-1185">Reference proteome</keyword>
<dbReference type="InterPro" id="IPR003561">
    <property type="entry name" value="Mutator_MutT"/>
</dbReference>
<evidence type="ECO:0000256" key="12">
    <source>
        <dbReference type="ARBA" id="ARBA00038905"/>
    </source>
</evidence>
<dbReference type="EC" id="3.6.1.55" evidence="12"/>
<name>C4LA33_TOLAT</name>
<dbReference type="AlphaFoldDB" id="C4LA33"/>
<comment type="similarity">
    <text evidence="2">Belongs to the Nudix hydrolase family.</text>
</comment>
<dbReference type="CDD" id="cd03425">
    <property type="entry name" value="NUDIX_MutT_NudA_like"/>
    <property type="match status" value="1"/>
</dbReference>
<dbReference type="Gene3D" id="3.90.79.10">
    <property type="entry name" value="Nucleoside Triphosphate Pyrophosphohydrolase"/>
    <property type="match status" value="1"/>
</dbReference>
<feature type="binding site" evidence="17">
    <location>
        <position position="23"/>
    </location>
    <ligand>
        <name>8-oxo-dGTP</name>
        <dbReference type="ChEBI" id="CHEBI:77896"/>
    </ligand>
</feature>
<evidence type="ECO:0000313" key="21">
    <source>
        <dbReference type="Proteomes" id="UP000009073"/>
    </source>
</evidence>
<keyword evidence="8 18" id="KW-0460">Magnesium</keyword>
<evidence type="ECO:0000256" key="13">
    <source>
        <dbReference type="ARBA" id="ARBA00040794"/>
    </source>
</evidence>
<comment type="cofactor">
    <cofactor evidence="1 18">
        <name>Mg(2+)</name>
        <dbReference type="ChEBI" id="CHEBI:18420"/>
    </cofactor>
</comment>
<protein>
    <recommendedName>
        <fullName evidence="13">8-oxo-dGTP diphosphatase</fullName>
        <ecNumber evidence="12">3.6.1.55</ecNumber>
    </recommendedName>
    <alternativeName>
        <fullName evidence="16">7,8-dihydro-8-oxoguanine-triphosphatase</fullName>
    </alternativeName>
    <alternativeName>
        <fullName evidence="15">Mutator protein MutT</fullName>
    </alternativeName>
    <alternativeName>
        <fullName evidence="14">dGTP pyrophosphohydrolase</fullName>
    </alternativeName>
</protein>
<dbReference type="PANTHER" id="PTHR47707:SF1">
    <property type="entry name" value="NUDIX HYDROLASE FAMILY PROTEIN"/>
    <property type="match status" value="1"/>
</dbReference>
<dbReference type="eggNOG" id="COG0494">
    <property type="taxonomic scope" value="Bacteria"/>
</dbReference>
<dbReference type="KEGG" id="tau:Tola_0533"/>
<dbReference type="GO" id="GO:0044715">
    <property type="term" value="F:8-oxo-dGDP phosphatase activity"/>
    <property type="evidence" value="ECO:0007669"/>
    <property type="project" value="TreeGrafter"/>
</dbReference>
<dbReference type="PROSITE" id="PS51462">
    <property type="entry name" value="NUDIX"/>
    <property type="match status" value="1"/>
</dbReference>
<dbReference type="SUPFAM" id="SSF55811">
    <property type="entry name" value="Nudix"/>
    <property type="match status" value="1"/>
</dbReference>
<evidence type="ECO:0000256" key="17">
    <source>
        <dbReference type="PIRSR" id="PIRSR603561-1"/>
    </source>
</evidence>
<dbReference type="GO" id="GO:0044716">
    <property type="term" value="F:8-oxo-GDP phosphatase activity"/>
    <property type="evidence" value="ECO:0007669"/>
    <property type="project" value="TreeGrafter"/>
</dbReference>
<dbReference type="Proteomes" id="UP000009073">
    <property type="component" value="Chromosome"/>
</dbReference>
<keyword evidence="7" id="KW-0378">Hydrolase</keyword>
<organism evidence="20 21">
    <name type="scientific">Tolumonas auensis (strain DSM 9187 / NBRC 110442 / TA 4)</name>
    <dbReference type="NCBI Taxonomy" id="595494"/>
    <lineage>
        <taxon>Bacteria</taxon>
        <taxon>Pseudomonadati</taxon>
        <taxon>Pseudomonadota</taxon>
        <taxon>Gammaproteobacteria</taxon>
        <taxon>Aeromonadales</taxon>
        <taxon>Aeromonadaceae</taxon>
        <taxon>Tolumonas</taxon>
    </lineage>
</organism>
<dbReference type="RefSeq" id="WP_012728761.1">
    <property type="nucleotide sequence ID" value="NC_012691.1"/>
</dbReference>
<dbReference type="PRINTS" id="PR00502">
    <property type="entry name" value="NUDIXFAMILY"/>
</dbReference>
<dbReference type="PANTHER" id="PTHR47707">
    <property type="entry name" value="8-OXO-DGTP DIPHOSPHATASE"/>
    <property type="match status" value="1"/>
</dbReference>
<reference evidence="21" key="1">
    <citation type="submission" date="2009-05" db="EMBL/GenBank/DDBJ databases">
        <title>Complete sequence of Tolumonas auensis DSM 9187.</title>
        <authorList>
            <consortium name="US DOE Joint Genome Institute"/>
            <person name="Lucas S."/>
            <person name="Copeland A."/>
            <person name="Lapidus A."/>
            <person name="Glavina del Rio T."/>
            <person name="Tice H."/>
            <person name="Bruce D."/>
            <person name="Goodwin L."/>
            <person name="Pitluck S."/>
            <person name="Chertkov O."/>
            <person name="Brettin T."/>
            <person name="Detter J.C."/>
            <person name="Han C."/>
            <person name="Larimer F."/>
            <person name="Land M."/>
            <person name="Hauser L."/>
            <person name="Kyrpides N."/>
            <person name="Mikhailova N."/>
            <person name="Spring S."/>
            <person name="Beller H."/>
        </authorList>
    </citation>
    <scope>NUCLEOTIDE SEQUENCE [LARGE SCALE GENOMIC DNA]</scope>
    <source>
        <strain evidence="21">DSM 9187 / TA4</strain>
    </source>
</reference>
<feature type="domain" description="Nudix hydrolase" evidence="19">
    <location>
        <begin position="1"/>
        <end position="130"/>
    </location>
</feature>
<dbReference type="NCBIfam" id="TIGR00586">
    <property type="entry name" value="mutt"/>
    <property type="match status" value="1"/>
</dbReference>
<evidence type="ECO:0000256" key="6">
    <source>
        <dbReference type="ARBA" id="ARBA00022763"/>
    </source>
</evidence>
<dbReference type="InterPro" id="IPR029119">
    <property type="entry name" value="MutY_C"/>
</dbReference>
<dbReference type="FunFam" id="3.90.79.10:FF:000014">
    <property type="entry name" value="8-oxo-dGTP diphosphatase MutT"/>
    <property type="match status" value="1"/>
</dbReference>
<dbReference type="STRING" id="595494.Tola_0533"/>
<dbReference type="InterPro" id="IPR047127">
    <property type="entry name" value="MutT-like"/>
</dbReference>
<keyword evidence="5 18" id="KW-0479">Metal-binding</keyword>
<evidence type="ECO:0000313" key="20">
    <source>
        <dbReference type="EMBL" id="ACQ92162.1"/>
    </source>
</evidence>
<gene>
    <name evidence="20" type="ordered locus">Tola_0533</name>
</gene>
<dbReference type="GO" id="GO:0035539">
    <property type="term" value="F:8-oxo-7,8-dihydrodeoxyguanosine triphosphate pyrophosphatase activity"/>
    <property type="evidence" value="ECO:0007669"/>
    <property type="project" value="UniProtKB-EC"/>
</dbReference>
<evidence type="ECO:0000256" key="9">
    <source>
        <dbReference type="ARBA" id="ARBA00023204"/>
    </source>
</evidence>
<evidence type="ECO:0000256" key="8">
    <source>
        <dbReference type="ARBA" id="ARBA00022842"/>
    </source>
</evidence>
<evidence type="ECO:0000256" key="4">
    <source>
        <dbReference type="ARBA" id="ARBA00022705"/>
    </source>
</evidence>